<reference evidence="3" key="5">
    <citation type="submission" date="2018-04" db="UniProtKB">
        <authorList>
            <consortium name="EnsemblFungi"/>
        </authorList>
    </citation>
    <scope>IDENTIFICATION</scope>
    <source>
        <strain evidence="3">R3-111a-1</strain>
    </source>
</reference>
<dbReference type="VEuPathDB" id="FungiDB:GGTG_02590"/>
<feature type="transmembrane region" description="Helical" evidence="1">
    <location>
        <begin position="50"/>
        <end position="69"/>
    </location>
</feature>
<proteinExistence type="predicted"/>
<evidence type="ECO:0000313" key="2">
    <source>
        <dbReference type="EMBL" id="EJT77481.1"/>
    </source>
</evidence>
<name>J8UCB9_GAET3</name>
<evidence type="ECO:0000313" key="4">
    <source>
        <dbReference type="Proteomes" id="UP000006039"/>
    </source>
</evidence>
<evidence type="ECO:0000313" key="3">
    <source>
        <dbReference type="EnsemblFungi" id="EJT77481"/>
    </source>
</evidence>
<keyword evidence="1" id="KW-0472">Membrane</keyword>
<gene>
    <name evidence="3" type="primary">20343048</name>
    <name evidence="2" type="ORF">GGTG_02590</name>
</gene>
<reference evidence="2" key="3">
    <citation type="submission" date="2010-09" db="EMBL/GenBank/DDBJ databases">
        <title>Annotation of Gaeumannomyces graminis var. tritici R3-111a-1.</title>
        <authorList>
            <consortium name="The Broad Institute Genome Sequencing Platform"/>
            <person name="Ma L.-J."/>
            <person name="Dead R."/>
            <person name="Young S.K."/>
            <person name="Zeng Q."/>
            <person name="Gargeya S."/>
            <person name="Fitzgerald M."/>
            <person name="Haas B."/>
            <person name="Abouelleil A."/>
            <person name="Alvarado L."/>
            <person name="Arachchi H.M."/>
            <person name="Berlin A."/>
            <person name="Brown A."/>
            <person name="Chapman S.B."/>
            <person name="Chen Z."/>
            <person name="Dunbar C."/>
            <person name="Freedman E."/>
            <person name="Gearin G."/>
            <person name="Gellesch M."/>
            <person name="Goldberg J."/>
            <person name="Griggs A."/>
            <person name="Gujja S."/>
            <person name="Heiman D."/>
            <person name="Howarth C."/>
            <person name="Larson L."/>
            <person name="Lui A."/>
            <person name="MacDonald P.J.P."/>
            <person name="Mehta T."/>
            <person name="Montmayeur A."/>
            <person name="Murphy C."/>
            <person name="Neiman D."/>
            <person name="Pearson M."/>
            <person name="Priest M."/>
            <person name="Roberts A."/>
            <person name="Saif S."/>
            <person name="Shea T."/>
            <person name="Shenoy N."/>
            <person name="Sisk P."/>
            <person name="Stolte C."/>
            <person name="Sykes S."/>
            <person name="Yandava C."/>
            <person name="Wortman J."/>
            <person name="Nusbaum C."/>
            <person name="Birren B."/>
        </authorList>
    </citation>
    <scope>NUCLEOTIDE SEQUENCE</scope>
    <source>
        <strain evidence="2">R3-111a-1</strain>
    </source>
</reference>
<reference evidence="2" key="2">
    <citation type="submission" date="2010-07" db="EMBL/GenBank/DDBJ databases">
        <authorList>
            <consortium name="The Broad Institute Genome Sequencing Platform"/>
            <consortium name="Broad Institute Genome Sequencing Center for Infectious Disease"/>
            <person name="Ma L.-J."/>
            <person name="Dead R."/>
            <person name="Young S."/>
            <person name="Zeng Q."/>
            <person name="Koehrsen M."/>
            <person name="Alvarado L."/>
            <person name="Berlin A."/>
            <person name="Chapman S.B."/>
            <person name="Chen Z."/>
            <person name="Freedman E."/>
            <person name="Gellesch M."/>
            <person name="Goldberg J."/>
            <person name="Griggs A."/>
            <person name="Gujja S."/>
            <person name="Heilman E.R."/>
            <person name="Heiman D."/>
            <person name="Hepburn T."/>
            <person name="Howarth C."/>
            <person name="Jen D."/>
            <person name="Larson L."/>
            <person name="Mehta T."/>
            <person name="Neiman D."/>
            <person name="Pearson M."/>
            <person name="Roberts A."/>
            <person name="Saif S."/>
            <person name="Shea T."/>
            <person name="Shenoy N."/>
            <person name="Sisk P."/>
            <person name="Stolte C."/>
            <person name="Sykes S."/>
            <person name="Walk T."/>
            <person name="White J."/>
            <person name="Yandava C."/>
            <person name="Haas B."/>
            <person name="Nusbaum C."/>
            <person name="Birren B."/>
        </authorList>
    </citation>
    <scope>NUCLEOTIDE SEQUENCE</scope>
    <source>
        <strain evidence="2">R3-111a-1</strain>
    </source>
</reference>
<accession>J8UCB9</accession>
<organism evidence="2">
    <name type="scientific">Gaeumannomyces tritici (strain R3-111a-1)</name>
    <name type="common">Wheat and barley take-all root rot fungus</name>
    <name type="synonym">Gaeumannomyces graminis var. tritici</name>
    <dbReference type="NCBI Taxonomy" id="644352"/>
    <lineage>
        <taxon>Eukaryota</taxon>
        <taxon>Fungi</taxon>
        <taxon>Dikarya</taxon>
        <taxon>Ascomycota</taxon>
        <taxon>Pezizomycotina</taxon>
        <taxon>Sordariomycetes</taxon>
        <taxon>Sordariomycetidae</taxon>
        <taxon>Magnaporthales</taxon>
        <taxon>Magnaporthaceae</taxon>
        <taxon>Gaeumannomyces</taxon>
    </lineage>
</organism>
<reference evidence="4" key="1">
    <citation type="submission" date="2010-07" db="EMBL/GenBank/DDBJ databases">
        <title>The genome sequence of Gaeumannomyces graminis var. tritici strain R3-111a-1.</title>
        <authorList>
            <consortium name="The Broad Institute Genome Sequencing Platform"/>
            <person name="Ma L.-J."/>
            <person name="Dead R."/>
            <person name="Young S."/>
            <person name="Zeng Q."/>
            <person name="Koehrsen M."/>
            <person name="Alvarado L."/>
            <person name="Berlin A."/>
            <person name="Chapman S.B."/>
            <person name="Chen Z."/>
            <person name="Freedman E."/>
            <person name="Gellesch M."/>
            <person name="Goldberg J."/>
            <person name="Griggs A."/>
            <person name="Gujja S."/>
            <person name="Heilman E.R."/>
            <person name="Heiman D."/>
            <person name="Hepburn T."/>
            <person name="Howarth C."/>
            <person name="Jen D."/>
            <person name="Larson L."/>
            <person name="Mehta T."/>
            <person name="Neiman D."/>
            <person name="Pearson M."/>
            <person name="Roberts A."/>
            <person name="Saif S."/>
            <person name="Shea T."/>
            <person name="Shenoy N."/>
            <person name="Sisk P."/>
            <person name="Stolte C."/>
            <person name="Sykes S."/>
            <person name="Walk T."/>
            <person name="White J."/>
            <person name="Yandava C."/>
            <person name="Haas B."/>
            <person name="Nusbaum C."/>
            <person name="Birren B."/>
        </authorList>
    </citation>
    <scope>NUCLEOTIDE SEQUENCE [LARGE SCALE GENOMIC DNA]</scope>
    <source>
        <strain evidence="4">R3-111a-1</strain>
    </source>
</reference>
<dbReference type="GeneID" id="20343048"/>
<protein>
    <submittedName>
        <fullName evidence="2 3">Uncharacterized protein</fullName>
    </submittedName>
</protein>
<evidence type="ECO:0000256" key="1">
    <source>
        <dbReference type="SAM" id="Phobius"/>
    </source>
</evidence>
<dbReference type="EnsemblFungi" id="EJT77481">
    <property type="protein sequence ID" value="EJT77481"/>
    <property type="gene ID" value="GGTG_02590"/>
</dbReference>
<feature type="transmembrane region" description="Helical" evidence="1">
    <location>
        <begin position="17"/>
        <end position="38"/>
    </location>
</feature>
<keyword evidence="1" id="KW-1133">Transmembrane helix</keyword>
<dbReference type="Proteomes" id="UP000006039">
    <property type="component" value="Unassembled WGS sequence"/>
</dbReference>
<dbReference type="AlphaFoldDB" id="J8UCB9"/>
<feature type="non-terminal residue" evidence="2">
    <location>
        <position position="95"/>
    </location>
</feature>
<keyword evidence="4" id="KW-1185">Reference proteome</keyword>
<dbReference type="RefSeq" id="XP_009218626.1">
    <property type="nucleotide sequence ID" value="XM_009220362.1"/>
</dbReference>
<reference evidence="3" key="4">
    <citation type="journal article" date="2015" name="G3 (Bethesda)">
        <title>Genome sequences of three phytopathogenic species of the Magnaporthaceae family of fungi.</title>
        <authorList>
            <person name="Okagaki L.H."/>
            <person name="Nunes C.C."/>
            <person name="Sailsbery J."/>
            <person name="Clay B."/>
            <person name="Brown D."/>
            <person name="John T."/>
            <person name="Oh Y."/>
            <person name="Young N."/>
            <person name="Fitzgerald M."/>
            <person name="Haas B.J."/>
            <person name="Zeng Q."/>
            <person name="Young S."/>
            <person name="Adiconis X."/>
            <person name="Fan L."/>
            <person name="Levin J.Z."/>
            <person name="Mitchell T.K."/>
            <person name="Okubara P.A."/>
            <person name="Farman M.L."/>
            <person name="Kohn L.M."/>
            <person name="Birren B."/>
            <person name="Ma L.-J."/>
            <person name="Dean R.A."/>
        </authorList>
    </citation>
    <scope>NUCLEOTIDE SEQUENCE</scope>
    <source>
        <strain evidence="3">R3-111a-1</strain>
    </source>
</reference>
<dbReference type="EMBL" id="GL385396">
    <property type="protein sequence ID" value="EJT77481.1"/>
    <property type="molecule type" value="Genomic_DNA"/>
</dbReference>
<keyword evidence="1" id="KW-0812">Transmembrane</keyword>
<sequence length="95" mass="10914">LINGCSKKEILSFVKDLANFLLIFFQFQPFKIGAYWVFNFPVAQAKLMVMRILLPRFGKLLIACFIAPLNQPIWKPPRASVRFLSALTFMLYGKG</sequence>